<evidence type="ECO:0000256" key="9">
    <source>
        <dbReference type="ARBA" id="ARBA00023157"/>
    </source>
</evidence>
<keyword evidence="8" id="KW-0482">Metalloprotease</keyword>
<dbReference type="AlphaFoldDB" id="A0AAE0UF77"/>
<comment type="similarity">
    <text evidence="2">Belongs to the peptidase M43B family.</text>
</comment>
<proteinExistence type="inferred from homology"/>
<dbReference type="Gene3D" id="3.40.390.10">
    <property type="entry name" value="Collagenase (Catalytic Domain)"/>
    <property type="match status" value="1"/>
</dbReference>
<evidence type="ECO:0000256" key="5">
    <source>
        <dbReference type="ARBA" id="ARBA00022729"/>
    </source>
</evidence>
<evidence type="ECO:0000256" key="1">
    <source>
        <dbReference type="ARBA" id="ARBA00003174"/>
    </source>
</evidence>
<evidence type="ECO:0000313" key="13">
    <source>
        <dbReference type="Proteomes" id="UP001281003"/>
    </source>
</evidence>
<name>A0AAE0UF77_SORBR</name>
<evidence type="ECO:0000256" key="2">
    <source>
        <dbReference type="ARBA" id="ARBA00008721"/>
    </source>
</evidence>
<comment type="caution">
    <text evidence="12">The sequence shown here is derived from an EMBL/GenBank/DDBJ whole genome shotgun (WGS) entry which is preliminary data.</text>
</comment>
<keyword evidence="13" id="KW-1185">Reference proteome</keyword>
<dbReference type="CDD" id="cd04275">
    <property type="entry name" value="ZnMc_pappalysin_like"/>
    <property type="match status" value="1"/>
</dbReference>
<reference evidence="12" key="1">
    <citation type="journal article" date="2023" name="Mol. Phylogenet. Evol.">
        <title>Genome-scale phylogeny and comparative genomics of the fungal order Sordariales.</title>
        <authorList>
            <person name="Hensen N."/>
            <person name="Bonometti L."/>
            <person name="Westerberg I."/>
            <person name="Brannstrom I.O."/>
            <person name="Guillou S."/>
            <person name="Cros-Aarteil S."/>
            <person name="Calhoun S."/>
            <person name="Haridas S."/>
            <person name="Kuo A."/>
            <person name="Mondo S."/>
            <person name="Pangilinan J."/>
            <person name="Riley R."/>
            <person name="LaButti K."/>
            <person name="Andreopoulos B."/>
            <person name="Lipzen A."/>
            <person name="Chen C."/>
            <person name="Yan M."/>
            <person name="Daum C."/>
            <person name="Ng V."/>
            <person name="Clum A."/>
            <person name="Steindorff A."/>
            <person name="Ohm R.A."/>
            <person name="Martin F."/>
            <person name="Silar P."/>
            <person name="Natvig D.O."/>
            <person name="Lalanne C."/>
            <person name="Gautier V."/>
            <person name="Ament-Velasquez S.L."/>
            <person name="Kruys A."/>
            <person name="Hutchinson M.I."/>
            <person name="Powell A.J."/>
            <person name="Barry K."/>
            <person name="Miller A.N."/>
            <person name="Grigoriev I.V."/>
            <person name="Debuchy R."/>
            <person name="Gladieux P."/>
            <person name="Hiltunen Thoren M."/>
            <person name="Johannesson H."/>
        </authorList>
    </citation>
    <scope>NUCLEOTIDE SEQUENCE</scope>
    <source>
        <strain evidence="12">FGSC 1904</strain>
    </source>
</reference>
<dbReference type="GO" id="GO:0008237">
    <property type="term" value="F:metallopeptidase activity"/>
    <property type="evidence" value="ECO:0007669"/>
    <property type="project" value="UniProtKB-KW"/>
</dbReference>
<dbReference type="Proteomes" id="UP001281003">
    <property type="component" value="Unassembled WGS sequence"/>
</dbReference>
<evidence type="ECO:0000256" key="8">
    <source>
        <dbReference type="ARBA" id="ARBA00023049"/>
    </source>
</evidence>
<dbReference type="EMBL" id="JAUTDP010000002">
    <property type="protein sequence ID" value="KAK3401917.1"/>
    <property type="molecule type" value="Genomic_DNA"/>
</dbReference>
<feature type="signal peptide" evidence="10">
    <location>
        <begin position="1"/>
        <end position="23"/>
    </location>
</feature>
<feature type="domain" description="Peptidase M43 pregnancy-associated plasma-A" evidence="11">
    <location>
        <begin position="229"/>
        <end position="305"/>
    </location>
</feature>
<evidence type="ECO:0000256" key="4">
    <source>
        <dbReference type="ARBA" id="ARBA00022723"/>
    </source>
</evidence>
<dbReference type="InterPro" id="IPR024079">
    <property type="entry name" value="MetalloPept_cat_dom_sf"/>
</dbReference>
<keyword evidence="9" id="KW-1015">Disulfide bond</keyword>
<sequence length="325" mass="35564">MIFSKLALSAAAAMMASSTGVSAKGSEPGAGGNIRNCGTPQMTPEQVHNYNTLAMQSMNKLNYLKANAQKSGGVSTQKVEIEDLQEKEIKVYVHVLANGTKVEDGYLEESQIHEQISVLNADFASAKFSFHLQNISYSINSSWAVGEDEEGFKSHLRKGEYTDLNLYFPITLPESLLGYAYFPLFLSQDQAFNSPTEGGSGLDMFTLDGVVIRSDTLPFGKYAPFNLGRTATHEVGHWFGLDHTFGSGGCEGKGDMISDTPVEASPAYGCQVGRDTCPNQPGEDPIHNFMDYSDDACLTEFSPLQKAYMHSAYETYRQNVYGIKK</sequence>
<gene>
    <name evidence="12" type="ORF">B0T20DRAFT_389839</name>
</gene>
<evidence type="ECO:0000256" key="6">
    <source>
        <dbReference type="ARBA" id="ARBA00022801"/>
    </source>
</evidence>
<evidence type="ECO:0000259" key="11">
    <source>
        <dbReference type="Pfam" id="PF05572"/>
    </source>
</evidence>
<dbReference type="Pfam" id="PF05572">
    <property type="entry name" value="Peptidase_M43"/>
    <property type="match status" value="1"/>
</dbReference>
<dbReference type="GO" id="GO:0006508">
    <property type="term" value="P:proteolysis"/>
    <property type="evidence" value="ECO:0007669"/>
    <property type="project" value="UniProtKB-KW"/>
</dbReference>
<dbReference type="SUPFAM" id="SSF55486">
    <property type="entry name" value="Metalloproteases ('zincins'), catalytic domain"/>
    <property type="match status" value="1"/>
</dbReference>
<dbReference type="PANTHER" id="PTHR47466:SF1">
    <property type="entry name" value="METALLOPROTEASE MEP1 (AFU_ORTHOLOGUE AFUA_1G07730)-RELATED"/>
    <property type="match status" value="1"/>
</dbReference>
<comment type="function">
    <text evidence="1">Secreted metalloproteinase that allows assimilation of proteinaceous substrates.</text>
</comment>
<accession>A0AAE0UF77</accession>
<keyword evidence="5 10" id="KW-0732">Signal</keyword>
<organism evidence="12 13">
    <name type="scientific">Sordaria brevicollis</name>
    <dbReference type="NCBI Taxonomy" id="83679"/>
    <lineage>
        <taxon>Eukaryota</taxon>
        <taxon>Fungi</taxon>
        <taxon>Dikarya</taxon>
        <taxon>Ascomycota</taxon>
        <taxon>Pezizomycotina</taxon>
        <taxon>Sordariomycetes</taxon>
        <taxon>Sordariomycetidae</taxon>
        <taxon>Sordariales</taxon>
        <taxon>Sordariaceae</taxon>
        <taxon>Sordaria</taxon>
    </lineage>
</organism>
<evidence type="ECO:0000256" key="3">
    <source>
        <dbReference type="ARBA" id="ARBA00022670"/>
    </source>
</evidence>
<keyword evidence="3" id="KW-0645">Protease</keyword>
<feature type="chain" id="PRO_5042231887" description="Peptidase M43 pregnancy-associated plasma-A domain-containing protein" evidence="10">
    <location>
        <begin position="24"/>
        <end position="325"/>
    </location>
</feature>
<keyword evidence="6" id="KW-0378">Hydrolase</keyword>
<dbReference type="InterPro" id="IPR008754">
    <property type="entry name" value="Peptidase_M43"/>
</dbReference>
<evidence type="ECO:0000313" key="12">
    <source>
        <dbReference type="EMBL" id="KAK3401917.1"/>
    </source>
</evidence>
<dbReference type="GO" id="GO:0046872">
    <property type="term" value="F:metal ion binding"/>
    <property type="evidence" value="ECO:0007669"/>
    <property type="project" value="UniProtKB-KW"/>
</dbReference>
<evidence type="ECO:0000256" key="10">
    <source>
        <dbReference type="SAM" id="SignalP"/>
    </source>
</evidence>
<evidence type="ECO:0000256" key="7">
    <source>
        <dbReference type="ARBA" id="ARBA00022833"/>
    </source>
</evidence>
<keyword evidence="7" id="KW-0862">Zinc</keyword>
<keyword evidence="4" id="KW-0479">Metal-binding</keyword>
<dbReference type="PANTHER" id="PTHR47466">
    <property type="match status" value="1"/>
</dbReference>
<protein>
    <recommendedName>
        <fullName evidence="11">Peptidase M43 pregnancy-associated plasma-A domain-containing protein</fullName>
    </recommendedName>
</protein>
<reference evidence="12" key="2">
    <citation type="submission" date="2023-07" db="EMBL/GenBank/DDBJ databases">
        <authorList>
            <consortium name="Lawrence Berkeley National Laboratory"/>
            <person name="Haridas S."/>
            <person name="Hensen N."/>
            <person name="Bonometti L."/>
            <person name="Westerberg I."/>
            <person name="Brannstrom I.O."/>
            <person name="Guillou S."/>
            <person name="Cros-Aarteil S."/>
            <person name="Calhoun S."/>
            <person name="Kuo A."/>
            <person name="Mondo S."/>
            <person name="Pangilinan J."/>
            <person name="Riley R."/>
            <person name="LaButti K."/>
            <person name="Andreopoulos B."/>
            <person name="Lipzen A."/>
            <person name="Chen C."/>
            <person name="Yanf M."/>
            <person name="Daum C."/>
            <person name="Ng V."/>
            <person name="Clum A."/>
            <person name="Steindorff A."/>
            <person name="Ohm R."/>
            <person name="Martin F."/>
            <person name="Silar P."/>
            <person name="Natvig D."/>
            <person name="Lalanne C."/>
            <person name="Gautier V."/>
            <person name="Ament-velasquez S.L."/>
            <person name="Kruys A."/>
            <person name="Hutchinson M.I."/>
            <person name="Powell A.J."/>
            <person name="Barry K."/>
            <person name="Miller A.N."/>
            <person name="Grigoriev I.V."/>
            <person name="Debuchy R."/>
            <person name="Gladieux P."/>
            <person name="Thoren M.H."/>
            <person name="Johannesson H."/>
        </authorList>
    </citation>
    <scope>NUCLEOTIDE SEQUENCE</scope>
    <source>
        <strain evidence="12">FGSC 1904</strain>
    </source>
</reference>